<keyword evidence="2" id="KW-1185">Reference proteome</keyword>
<dbReference type="GO" id="GO:0005778">
    <property type="term" value="C:peroxisomal membrane"/>
    <property type="evidence" value="ECO:0007669"/>
    <property type="project" value="TreeGrafter"/>
</dbReference>
<evidence type="ECO:0000313" key="3">
    <source>
        <dbReference type="WBParaSite" id="jg743.1"/>
    </source>
</evidence>
<dbReference type="PANTHER" id="PTHR12563:SF17">
    <property type="entry name" value="DIHYDROXYACETONE PHOSPHATE ACYLTRANSFERASE"/>
    <property type="match status" value="1"/>
</dbReference>
<feature type="domain" description="GPAT/DHAPAT C-terminal" evidence="1">
    <location>
        <begin position="154"/>
        <end position="198"/>
    </location>
</feature>
<name>A0A915EL13_9BILA</name>
<accession>A0A915EL13</accession>
<dbReference type="PANTHER" id="PTHR12563">
    <property type="entry name" value="GLYCEROL-3-PHOSPHATE ACYLTRANSFERASE"/>
    <property type="match status" value="1"/>
</dbReference>
<dbReference type="SUPFAM" id="SSF69593">
    <property type="entry name" value="Glycerol-3-phosphate (1)-acyltransferase"/>
    <property type="match status" value="1"/>
</dbReference>
<dbReference type="GO" id="GO:0016287">
    <property type="term" value="F:glycerone-phosphate O-acyltransferase activity"/>
    <property type="evidence" value="ECO:0007669"/>
    <property type="project" value="TreeGrafter"/>
</dbReference>
<proteinExistence type="predicted"/>
<dbReference type="GO" id="GO:0019432">
    <property type="term" value="P:triglyceride biosynthetic process"/>
    <property type="evidence" value="ECO:0007669"/>
    <property type="project" value="TreeGrafter"/>
</dbReference>
<dbReference type="InterPro" id="IPR022284">
    <property type="entry name" value="GPAT/DHAPAT"/>
</dbReference>
<dbReference type="GO" id="GO:0031966">
    <property type="term" value="C:mitochondrial membrane"/>
    <property type="evidence" value="ECO:0007669"/>
    <property type="project" value="TreeGrafter"/>
</dbReference>
<organism evidence="2 3">
    <name type="scientific">Ditylenchus dipsaci</name>
    <dbReference type="NCBI Taxonomy" id="166011"/>
    <lineage>
        <taxon>Eukaryota</taxon>
        <taxon>Metazoa</taxon>
        <taxon>Ecdysozoa</taxon>
        <taxon>Nematoda</taxon>
        <taxon>Chromadorea</taxon>
        <taxon>Rhabditida</taxon>
        <taxon>Tylenchina</taxon>
        <taxon>Tylenchomorpha</taxon>
        <taxon>Sphaerularioidea</taxon>
        <taxon>Anguinidae</taxon>
        <taxon>Anguininae</taxon>
        <taxon>Ditylenchus</taxon>
    </lineage>
</organism>
<evidence type="ECO:0000313" key="2">
    <source>
        <dbReference type="Proteomes" id="UP000887574"/>
    </source>
</evidence>
<dbReference type="AlphaFoldDB" id="A0A915EL13"/>
<dbReference type="GO" id="GO:0008654">
    <property type="term" value="P:phospholipid biosynthetic process"/>
    <property type="evidence" value="ECO:0007669"/>
    <property type="project" value="TreeGrafter"/>
</dbReference>
<reference evidence="3" key="1">
    <citation type="submission" date="2022-11" db="UniProtKB">
        <authorList>
            <consortium name="WormBaseParasite"/>
        </authorList>
    </citation>
    <scope>IDENTIFICATION</scope>
</reference>
<dbReference type="Pfam" id="PF19277">
    <property type="entry name" value="GPAT_C"/>
    <property type="match status" value="1"/>
</dbReference>
<protein>
    <submittedName>
        <fullName evidence="3">Phospholipid/glycerol acyltransferase domain-containing protein</fullName>
    </submittedName>
</protein>
<evidence type="ECO:0000259" key="1">
    <source>
        <dbReference type="Pfam" id="PF19277"/>
    </source>
</evidence>
<dbReference type="GO" id="GO:0008611">
    <property type="term" value="P:ether lipid biosynthetic process"/>
    <property type="evidence" value="ECO:0007669"/>
    <property type="project" value="TreeGrafter"/>
</dbReference>
<dbReference type="GO" id="GO:0004366">
    <property type="term" value="F:glycerol-3-phosphate O-acyltransferase activity"/>
    <property type="evidence" value="ECO:0007669"/>
    <property type="project" value="TreeGrafter"/>
</dbReference>
<dbReference type="Proteomes" id="UP000887574">
    <property type="component" value="Unplaced"/>
</dbReference>
<dbReference type="WBParaSite" id="jg743.1">
    <property type="protein sequence ID" value="jg743.1"/>
    <property type="gene ID" value="jg743"/>
</dbReference>
<dbReference type="InterPro" id="IPR045520">
    <property type="entry name" value="GPAT/DHAPAT_C"/>
</dbReference>
<sequence length="473" mass="53825">MTWQQLSTELCKTYWLCCIEGYQNNPAIPIVFLPSHRSYFDFFIDLFAVFRPTNTTPAIAAGEDFKSSKLLGEALRRCEHGLSNAVLVMMISTGQYFQNMCRLIYQRSRTMKSLTPKTGLLQTTLEPFFRGEVYDIALVPVTINYEKLLEESLYAWELFGFAKPKETTSGLFKAREILSKNFGNVYCTFGEFISVRQQFSSGKITADEFRLQLSCKIYSRKCFECLAYNLLRYSRVTLLKGSLEADAVYLFNLHNNFIAIKNDCIEFVDISTGFYKSAQDLIERSISVLITANYSNQLISVVAKYCWIANSFSTATDGTIQGCNLADVWLHFEFLQDLYGREFVCTPVSRSFLFNTSLENLSKGNILNVNFNFVNVVSAEAITLLANLFDPWIQCYLIILQEVLGANTEHGLHGRIAAGSMSSDTIKNVYNTLREMRIVFVENEVVRVDSIAVKELILRLEVKATCVPYKSKI</sequence>
<dbReference type="GO" id="GO:0006631">
    <property type="term" value="P:fatty acid metabolic process"/>
    <property type="evidence" value="ECO:0007669"/>
    <property type="project" value="TreeGrafter"/>
</dbReference>